<feature type="transmembrane region" description="Helical" evidence="2">
    <location>
        <begin position="21"/>
        <end position="42"/>
    </location>
</feature>
<keyword evidence="4" id="KW-1185">Reference proteome</keyword>
<dbReference type="Gene3D" id="1.10.630.10">
    <property type="entry name" value="Cytochrome P450"/>
    <property type="match status" value="1"/>
</dbReference>
<dbReference type="GO" id="GO:0004497">
    <property type="term" value="F:monooxygenase activity"/>
    <property type="evidence" value="ECO:0007669"/>
    <property type="project" value="InterPro"/>
</dbReference>
<evidence type="ECO:0000313" key="3">
    <source>
        <dbReference type="EMBL" id="KAF2847275.1"/>
    </source>
</evidence>
<dbReference type="PANTHER" id="PTHR24306:SF7">
    <property type="entry name" value="AHBB"/>
    <property type="match status" value="1"/>
</dbReference>
<dbReference type="SUPFAM" id="SSF48264">
    <property type="entry name" value="Cytochrome P450"/>
    <property type="match status" value="1"/>
</dbReference>
<sequence length="659" mass="72556">MASLRTLFLGVHASNGLIKALFLPIWYAALLSPFNLAIAWYFGLGQVLQKFIPEDFTWFDVLPQLALLSVFLLLPTRLLSASGATAKSKDGKRRVQSVPYWIPGFRNLGSLVFGGEQWLKALRESSITSIVAYKAAGTRHNLVLSDEALRQVFEYSDSLKEPKSSKVAILQNAFGMPNDAEEQISELAPASLEMVERDTFRGKQMDDLVRSSLRILSDTLPDFVTFNSSIVDQMQWERVANIELTDGTSEAECDLFMLVNEFCCNAILPPIAGAQFTESYQLLATDLATFNQKFWALALGLPRLSPIQGLPGAALAQKRLSKNFRKLFDDLTDPPVRRVPADDESVSGDEDTDADVATPLTKLNELFTKHGLPYDVRAALGLQLVHSVVAEVVPLVFWTILHIYSTSHVQETKDTPLGKIKNETKAWAQAIQPPSIHPSFPAPPEIRYTSGSEAISDKSFPYLHSYVNESRRLYSCSASIYQTSRPITLEDTNIGVPGEQEQWELDVGSYIDVGLSQTLINSSPSHHQSPTTFKPDRFLNTKVPSSILPANDTLEPYKTALVVSLVAGITQLWEIIPAPKKSIFDHMQEAGAEASMGAAALSGEQNANDQSKKADQKTGTWIVPTAVDGASIKVPRGDVRVRIKRREGLPASKIVGRIG</sequence>
<evidence type="ECO:0000256" key="1">
    <source>
        <dbReference type="SAM" id="MobiDB-lite"/>
    </source>
</evidence>
<organism evidence="3 4">
    <name type="scientific">Plenodomus tracheiphilus IPT5</name>
    <dbReference type="NCBI Taxonomy" id="1408161"/>
    <lineage>
        <taxon>Eukaryota</taxon>
        <taxon>Fungi</taxon>
        <taxon>Dikarya</taxon>
        <taxon>Ascomycota</taxon>
        <taxon>Pezizomycotina</taxon>
        <taxon>Dothideomycetes</taxon>
        <taxon>Pleosporomycetidae</taxon>
        <taxon>Pleosporales</taxon>
        <taxon>Pleosporineae</taxon>
        <taxon>Leptosphaeriaceae</taxon>
        <taxon>Plenodomus</taxon>
    </lineage>
</organism>
<evidence type="ECO:0000313" key="4">
    <source>
        <dbReference type="Proteomes" id="UP000799423"/>
    </source>
</evidence>
<dbReference type="AlphaFoldDB" id="A0A6A7AYQ1"/>
<dbReference type="GO" id="GO:0016705">
    <property type="term" value="F:oxidoreductase activity, acting on paired donors, with incorporation or reduction of molecular oxygen"/>
    <property type="evidence" value="ECO:0007669"/>
    <property type="project" value="InterPro"/>
</dbReference>
<gene>
    <name evidence="3" type="ORF">T440DRAFT_211642</name>
</gene>
<protein>
    <recommendedName>
        <fullName evidence="5">Cytochrome P450</fullName>
    </recommendedName>
</protein>
<dbReference type="PANTHER" id="PTHR24306">
    <property type="match status" value="1"/>
</dbReference>
<dbReference type="GO" id="GO:0020037">
    <property type="term" value="F:heme binding"/>
    <property type="evidence" value="ECO:0007669"/>
    <property type="project" value="InterPro"/>
</dbReference>
<reference evidence="3" key="1">
    <citation type="submission" date="2020-01" db="EMBL/GenBank/DDBJ databases">
        <authorList>
            <consortium name="DOE Joint Genome Institute"/>
            <person name="Haridas S."/>
            <person name="Albert R."/>
            <person name="Binder M."/>
            <person name="Bloem J."/>
            <person name="Labutti K."/>
            <person name="Salamov A."/>
            <person name="Andreopoulos B."/>
            <person name="Baker S.E."/>
            <person name="Barry K."/>
            <person name="Bills G."/>
            <person name="Bluhm B.H."/>
            <person name="Cannon C."/>
            <person name="Castanera R."/>
            <person name="Culley D.E."/>
            <person name="Daum C."/>
            <person name="Ezra D."/>
            <person name="Gonzalez J.B."/>
            <person name="Henrissat B."/>
            <person name="Kuo A."/>
            <person name="Liang C."/>
            <person name="Lipzen A."/>
            <person name="Lutzoni F."/>
            <person name="Magnuson J."/>
            <person name="Mondo S."/>
            <person name="Nolan M."/>
            <person name="Ohm R."/>
            <person name="Pangilinan J."/>
            <person name="Park H.-J."/>
            <person name="Ramirez L."/>
            <person name="Alfaro M."/>
            <person name="Sun H."/>
            <person name="Tritt A."/>
            <person name="Yoshinaga Y."/>
            <person name="Zwiers L.-H."/>
            <person name="Turgeon B.G."/>
            <person name="Goodwin S.B."/>
            <person name="Spatafora J.W."/>
            <person name="Crous P.W."/>
            <person name="Grigoriev I.V."/>
        </authorList>
    </citation>
    <scope>NUCLEOTIDE SEQUENCE</scope>
    <source>
        <strain evidence="3">IPT5</strain>
    </source>
</reference>
<name>A0A6A7AYQ1_9PLEO</name>
<keyword evidence="2" id="KW-1133">Transmembrane helix</keyword>
<keyword evidence="2" id="KW-0812">Transmembrane</keyword>
<dbReference type="Proteomes" id="UP000799423">
    <property type="component" value="Unassembled WGS sequence"/>
</dbReference>
<dbReference type="EMBL" id="MU006327">
    <property type="protein sequence ID" value="KAF2847275.1"/>
    <property type="molecule type" value="Genomic_DNA"/>
</dbReference>
<dbReference type="GO" id="GO:0005506">
    <property type="term" value="F:iron ion binding"/>
    <property type="evidence" value="ECO:0007669"/>
    <property type="project" value="InterPro"/>
</dbReference>
<dbReference type="InterPro" id="IPR036396">
    <property type="entry name" value="Cyt_P450_sf"/>
</dbReference>
<evidence type="ECO:0000256" key="2">
    <source>
        <dbReference type="SAM" id="Phobius"/>
    </source>
</evidence>
<feature type="region of interest" description="Disordered" evidence="1">
    <location>
        <begin position="600"/>
        <end position="619"/>
    </location>
</feature>
<dbReference type="OrthoDB" id="3366823at2759"/>
<keyword evidence="2" id="KW-0472">Membrane</keyword>
<accession>A0A6A7AYQ1</accession>
<proteinExistence type="predicted"/>
<evidence type="ECO:0008006" key="5">
    <source>
        <dbReference type="Google" id="ProtNLM"/>
    </source>
</evidence>